<protein>
    <submittedName>
        <fullName evidence="1">Uncharacterized protein</fullName>
    </submittedName>
</protein>
<dbReference type="EMBL" id="CP017708">
    <property type="protein sequence ID" value="AOY80859.1"/>
    <property type="molecule type" value="Genomic_DNA"/>
</dbReference>
<proteinExistence type="predicted"/>
<dbReference type="AlphaFoldDB" id="A0A1D9FZQ2"/>
<accession>A0A1D9FZQ2</accession>
<organism evidence="1 2">
    <name type="scientific">Moorena producens (strain JHB)</name>
    <dbReference type="NCBI Taxonomy" id="1454205"/>
    <lineage>
        <taxon>Bacteria</taxon>
        <taxon>Bacillati</taxon>
        <taxon>Cyanobacteriota</taxon>
        <taxon>Cyanophyceae</taxon>
        <taxon>Coleofasciculales</taxon>
        <taxon>Coleofasciculaceae</taxon>
        <taxon>Moorena</taxon>
    </lineage>
</organism>
<evidence type="ECO:0000313" key="2">
    <source>
        <dbReference type="Proteomes" id="UP000176944"/>
    </source>
</evidence>
<sequence>MQGGWLFLRVSFRLEQFTIALDSFALIYTNFSTIHPGCPRVNWVIANPLAVSGQRSGVSGQLFYSKAPQVACP</sequence>
<reference evidence="2" key="1">
    <citation type="submission" date="2016-10" db="EMBL/GenBank/DDBJ databases">
        <title>Comparative genomics uncovers the prolific and rare metabolic potential of the cyanobacterial genus Moorea.</title>
        <authorList>
            <person name="Leao T."/>
            <person name="Castelao G."/>
            <person name="Korobeynikov A."/>
            <person name="Monroe E.A."/>
            <person name="Podell S."/>
            <person name="Glukhov E."/>
            <person name="Allen E."/>
            <person name="Gerwick W.H."/>
            <person name="Gerwick L."/>
        </authorList>
    </citation>
    <scope>NUCLEOTIDE SEQUENCE [LARGE SCALE GENOMIC DNA]</scope>
    <source>
        <strain evidence="2">JHB</strain>
    </source>
</reference>
<dbReference type="Proteomes" id="UP000176944">
    <property type="component" value="Chromosome"/>
</dbReference>
<evidence type="ECO:0000313" key="1">
    <source>
        <dbReference type="EMBL" id="AOY80859.1"/>
    </source>
</evidence>
<name>A0A1D9FZQ2_MOOP1</name>
<gene>
    <name evidence="1" type="ORF">BJP36_13995</name>
</gene>